<name>W1Q235_ABIDE</name>
<keyword evidence="1" id="KW-1133">Transmembrane helix</keyword>
<sequence>MILMSALFSLIPICLLIFAGYLYWFRDHIVTLLELSSHREIVVLSVAYASLALLGLVLVVLKQFEWLLGLLILVSVLSAILSLVLTRFMK</sequence>
<protein>
    <submittedName>
        <fullName evidence="2">Uncharacterized protein</fullName>
    </submittedName>
</protein>
<accession>W1Q235</accession>
<evidence type="ECO:0000313" key="2">
    <source>
        <dbReference type="EMBL" id="ESK65102.1"/>
    </source>
</evidence>
<feature type="transmembrane region" description="Helical" evidence="1">
    <location>
        <begin position="41"/>
        <end position="60"/>
    </location>
</feature>
<dbReference type="AlphaFoldDB" id="W1Q235"/>
<evidence type="ECO:0000313" key="3">
    <source>
        <dbReference type="Proteomes" id="UP000019050"/>
    </source>
</evidence>
<dbReference type="HOGENOM" id="CLU_2434041_0_0_9"/>
<reference evidence="2" key="1">
    <citation type="submission" date="2013-06" db="EMBL/GenBank/DDBJ databases">
        <authorList>
            <person name="Weinstock G."/>
            <person name="Sodergren E."/>
            <person name="Clifton S."/>
            <person name="Fulton L."/>
            <person name="Fulton B."/>
            <person name="Courtney L."/>
            <person name="Fronick C."/>
            <person name="Harrison M."/>
            <person name="Strong C."/>
            <person name="Farmer C."/>
            <person name="Delahaunty K."/>
            <person name="Markovic C."/>
            <person name="Hall O."/>
            <person name="Minx P."/>
            <person name="Tomlinson C."/>
            <person name="Mitreva M."/>
            <person name="Nelson J."/>
            <person name="Hou S."/>
            <person name="Wollam A."/>
            <person name="Pepin K.H."/>
            <person name="Johnson M."/>
            <person name="Bhonagiri V."/>
            <person name="Nash W.E."/>
            <person name="Warren W."/>
            <person name="Chinwalla A."/>
            <person name="Mardis E.R."/>
            <person name="Wilson R.K."/>
        </authorList>
    </citation>
    <scope>NUCLEOTIDE SEQUENCE [LARGE SCALE GENOMIC DNA]</scope>
    <source>
        <strain evidence="2">ATCC 49176</strain>
    </source>
</reference>
<dbReference type="Proteomes" id="UP000019050">
    <property type="component" value="Unassembled WGS sequence"/>
</dbReference>
<proteinExistence type="predicted"/>
<feature type="transmembrane region" description="Helical" evidence="1">
    <location>
        <begin position="6"/>
        <end position="25"/>
    </location>
</feature>
<gene>
    <name evidence="2" type="ORF">GCWU000182_001263</name>
</gene>
<evidence type="ECO:0000256" key="1">
    <source>
        <dbReference type="SAM" id="Phobius"/>
    </source>
</evidence>
<dbReference type="STRING" id="592010.GCWU000182_001263"/>
<keyword evidence="1" id="KW-0812">Transmembrane</keyword>
<feature type="transmembrane region" description="Helical" evidence="1">
    <location>
        <begin position="66"/>
        <end position="85"/>
    </location>
</feature>
<organism evidence="2 3">
    <name type="scientific">Abiotrophia defectiva ATCC 49176</name>
    <dbReference type="NCBI Taxonomy" id="592010"/>
    <lineage>
        <taxon>Bacteria</taxon>
        <taxon>Bacillati</taxon>
        <taxon>Bacillota</taxon>
        <taxon>Bacilli</taxon>
        <taxon>Lactobacillales</taxon>
        <taxon>Aerococcaceae</taxon>
        <taxon>Abiotrophia</taxon>
    </lineage>
</organism>
<keyword evidence="1" id="KW-0472">Membrane</keyword>
<dbReference type="EMBL" id="ACIN03000013">
    <property type="protein sequence ID" value="ESK65102.1"/>
    <property type="molecule type" value="Genomic_DNA"/>
</dbReference>
<keyword evidence="3" id="KW-1185">Reference proteome</keyword>
<comment type="caution">
    <text evidence="2">The sequence shown here is derived from an EMBL/GenBank/DDBJ whole genome shotgun (WGS) entry which is preliminary data.</text>
</comment>